<gene>
    <name evidence="1" type="ORF">ONB1V03_LOCUS11817</name>
</gene>
<dbReference type="EMBL" id="OC923936">
    <property type="protein sequence ID" value="CAD7655172.1"/>
    <property type="molecule type" value="Genomic_DNA"/>
</dbReference>
<protein>
    <submittedName>
        <fullName evidence="1">Uncharacterized protein</fullName>
    </submittedName>
</protein>
<dbReference type="EMBL" id="CAJPVJ010009111">
    <property type="protein sequence ID" value="CAG2172359.1"/>
    <property type="molecule type" value="Genomic_DNA"/>
</dbReference>
<dbReference type="AlphaFoldDB" id="A0A7R9QS58"/>
<organism evidence="1">
    <name type="scientific">Oppiella nova</name>
    <dbReference type="NCBI Taxonomy" id="334625"/>
    <lineage>
        <taxon>Eukaryota</taxon>
        <taxon>Metazoa</taxon>
        <taxon>Ecdysozoa</taxon>
        <taxon>Arthropoda</taxon>
        <taxon>Chelicerata</taxon>
        <taxon>Arachnida</taxon>
        <taxon>Acari</taxon>
        <taxon>Acariformes</taxon>
        <taxon>Sarcoptiformes</taxon>
        <taxon>Oribatida</taxon>
        <taxon>Brachypylina</taxon>
        <taxon>Oppioidea</taxon>
        <taxon>Oppiidae</taxon>
        <taxon>Oppiella</taxon>
    </lineage>
</organism>
<keyword evidence="2" id="KW-1185">Reference proteome</keyword>
<reference evidence="1" key="1">
    <citation type="submission" date="2020-11" db="EMBL/GenBank/DDBJ databases">
        <authorList>
            <person name="Tran Van P."/>
        </authorList>
    </citation>
    <scope>NUCLEOTIDE SEQUENCE</scope>
</reference>
<evidence type="ECO:0000313" key="1">
    <source>
        <dbReference type="EMBL" id="CAD7655172.1"/>
    </source>
</evidence>
<proteinExistence type="predicted"/>
<dbReference type="Proteomes" id="UP000728032">
    <property type="component" value="Unassembled WGS sequence"/>
</dbReference>
<evidence type="ECO:0000313" key="2">
    <source>
        <dbReference type="Proteomes" id="UP000728032"/>
    </source>
</evidence>
<accession>A0A7R9QS58</accession>
<name>A0A7R9QS58_9ACAR</name>
<sequence length="196" mass="21576">MYSTNGALIKRAARPSEAEINHNDVPGHVGRQRVDAIVAKVRHKAVVMDSQIERPQPHDKVAVDGTGHVRSGFALAPVPQKAVHGNKHHDDKVAVEGKGDMPDTSPVNSHIQPFEMSRNSNAIPHPVPVHNGMAIGNPGHPNPVNNGKLGHYYPHPNDKSEQLIKELESDPRFFKEFFASVFKKFGALPFFKLFGK</sequence>